<dbReference type="Gene3D" id="2.60.40.2030">
    <property type="match status" value="1"/>
</dbReference>
<keyword evidence="1" id="KW-0732">Signal</keyword>
<feature type="domain" description="DUF11" evidence="4">
    <location>
        <begin position="1284"/>
        <end position="1361"/>
    </location>
</feature>
<keyword evidence="3" id="KW-0106">Calcium</keyword>
<dbReference type="Gene3D" id="2.60.40.1170">
    <property type="entry name" value="Mu homology domain, subdomain B"/>
    <property type="match status" value="1"/>
</dbReference>
<organism evidence="7 8">
    <name type="scientific">Acinetobacter thutiue</name>
    <dbReference type="NCBI Taxonomy" id="2998078"/>
    <lineage>
        <taxon>Bacteria</taxon>
        <taxon>Pseudomonadati</taxon>
        <taxon>Pseudomonadota</taxon>
        <taxon>Gammaproteobacteria</taxon>
        <taxon>Moraxellales</taxon>
        <taxon>Moraxellaceae</taxon>
        <taxon>Acinetobacter</taxon>
    </lineage>
</organism>
<evidence type="ECO:0000256" key="1">
    <source>
        <dbReference type="ARBA" id="ARBA00022729"/>
    </source>
</evidence>
<dbReference type="EMBL" id="JAUDZE010000002">
    <property type="protein sequence ID" value="MDN0014216.1"/>
    <property type="molecule type" value="Genomic_DNA"/>
</dbReference>
<reference evidence="7" key="1">
    <citation type="submission" date="2023-06" db="EMBL/GenBank/DDBJ databases">
        <title>Two novel species of Acinetobacter isolated from motorbike repairing workshop in Vietnam.</title>
        <authorList>
            <person name="Le N.T.T."/>
        </authorList>
    </citation>
    <scope>NUCLEOTIDE SEQUENCE</scope>
    <source>
        <strain evidence="7">VNH17</strain>
    </source>
</reference>
<dbReference type="InterPro" id="IPR038081">
    <property type="entry name" value="CalX-like_sf"/>
</dbReference>
<keyword evidence="2" id="KW-0677">Repeat</keyword>
<evidence type="ECO:0000313" key="7">
    <source>
        <dbReference type="EMBL" id="MDN0014216.1"/>
    </source>
</evidence>
<accession>A0ABT7WNF7</accession>
<evidence type="ECO:0000256" key="3">
    <source>
        <dbReference type="ARBA" id="ARBA00022837"/>
    </source>
</evidence>
<dbReference type="RefSeq" id="WP_267980439.1">
    <property type="nucleotide sequence ID" value="NZ_JAPQKF010000002.1"/>
</dbReference>
<protein>
    <recommendedName>
        <fullName evidence="9">DUF11 domain-containing protein</fullName>
    </recommendedName>
</protein>
<proteinExistence type="predicted"/>
<dbReference type="InterPro" id="IPR001434">
    <property type="entry name" value="OmcB-like_DUF11"/>
</dbReference>
<dbReference type="InterPro" id="IPR047589">
    <property type="entry name" value="DUF11_rpt"/>
</dbReference>
<dbReference type="Pfam" id="PF01345">
    <property type="entry name" value="DUF11"/>
    <property type="match status" value="2"/>
</dbReference>
<sequence>MWGSNSMEKFKMMKLANHAVLKLLILFFSLVSSISIAQAAYQRSFINLSFESPKIANTGNACRVYIDSTKVPGWLTTHPYYQEEAVDSCTYVPSGNGQVMELWSGPRGIGGGGTGNMVAKEGTQFAELNAQYISEISQNICLVNGEQVNWRFSHNGRNTNPDTMNFRAGTQPVVSVATGTTGTGNVTTCSAGTCNPVQSNTVPVGNTTRWADYSGSFIYTGATGQTTIGFQSTSGSGTSGNFLDGIQIEVKPIIEFTSANYSVPENGGGVQPVQVIVVGTVPPAGIPLTFTVTDGTAQLGTDYKINGGVANTFTITIPAGNYGSGTPYILNVPVEIISDTVPEPDETFTVTINQSNAYHVMSSNGCGASGNGTATYTIIDDDATQDVDLKIEKTQRKGTSGTFQSEPLMVSTGDTVQYQLVITNKGDRAISSTSELNFQDIVPSNFNVVTLVGTPARTGTGTTCSASISSKTVTGKFSGPKNATCTIVINATTNSSSAGVVTNTATINASPYNDIYPIDNSSSVQTTIARALIYLSKASIGGTGSFDFSLTGTNKTSATVVTQTPIDQYQVDGGTIFSGQPFAVTSSSGSVNISETNMAGWSLLGATCRVRNTDGTSGALVGTAPTSGTGTKTYSFTSTEINNNPNINCNFSNIKVPIVKIAKESRGGTGTFAFVNSNLSSTSTNVATTSSSSSTNIGKGTSAALTVNDTFSNVTISEPTLLTGYVLKDAKCTDANSFITGNIGEFGDLSGSTLTISSGRLITGGADITCTFVNSTPSLTIKKISRGGVGKFDFTASANSGILNHSITTTVAETETSGITQYFSPSLSLTNVVLTESGMPTGYRLTDAVCTGIGASSVTVNKTNGTVTLARTGIAAGADIVCTLTNTLTTLTLIKKWENALAGDSATVNSVGFTTNATTGLSVADATGANSTAGTPIIVPLAMLGTTGSIIEAFSKGDENEYAGNLVCTGNTTPLNGNKLTINTNDAAIICTLTNSRKDLVLISGKVFNDNGGSVSNIVANAYNGIIDANEQGIAGSSLKLANCSGVDLNVVSISNDNGDYRFKVEKSVLSNPFCIVQTNLPEYTSVSGVSPTGTYSRNTDTITVPKTTATSYPNNNFGDANLNVVLTEDGQHTITVGEVTDYPHRLTTQAPVQLTQLIRSSSNSNNDQPWQALVYRDSNCNGAVDAGETVFDPTPSGTVLLQPNTDICLVQRVLSPTNIFAGAQHIGTLQASYQVSSLNISRQTQQRQDVTLIGSAGLTLTKKVRAVTSCSSTPSDSLGFLVNNQATKQQNLEYEITYKNNSVKNLQNVKVKDSLPTGTNFGDVSCRVTPSGNTCNATHSGEVLEWSLTGLLKPSATGTLRFCVIQ</sequence>
<evidence type="ECO:0000259" key="4">
    <source>
        <dbReference type="Pfam" id="PF01345"/>
    </source>
</evidence>
<feature type="domain" description="Calx-beta" evidence="5">
    <location>
        <begin position="252"/>
        <end position="382"/>
    </location>
</feature>
<gene>
    <name evidence="7" type="ORF">QTA56_08195</name>
</gene>
<feature type="domain" description="SpaA-like prealbumin fold" evidence="6">
    <location>
        <begin position="779"/>
        <end position="887"/>
    </location>
</feature>
<dbReference type="Pfam" id="PF03160">
    <property type="entry name" value="Calx-beta"/>
    <property type="match status" value="1"/>
</dbReference>
<dbReference type="NCBIfam" id="TIGR01451">
    <property type="entry name" value="B_ant_repeat"/>
    <property type="match status" value="1"/>
</dbReference>
<feature type="domain" description="SpaA-like prealbumin fold" evidence="6">
    <location>
        <begin position="534"/>
        <end position="654"/>
    </location>
</feature>
<evidence type="ECO:0000259" key="6">
    <source>
        <dbReference type="Pfam" id="PF24514"/>
    </source>
</evidence>
<dbReference type="SUPFAM" id="SSF141072">
    <property type="entry name" value="CalX-like"/>
    <property type="match status" value="1"/>
</dbReference>
<name>A0ABT7WNF7_9GAMM</name>
<feature type="domain" description="DUF11" evidence="4">
    <location>
        <begin position="409"/>
        <end position="525"/>
    </location>
</feature>
<dbReference type="Proteomes" id="UP001168524">
    <property type="component" value="Unassembled WGS sequence"/>
</dbReference>
<evidence type="ECO:0000256" key="2">
    <source>
        <dbReference type="ARBA" id="ARBA00022737"/>
    </source>
</evidence>
<dbReference type="InterPro" id="IPR055371">
    <property type="entry name" value="SpaA_PFL_dom_4"/>
</dbReference>
<evidence type="ECO:0000313" key="8">
    <source>
        <dbReference type="Proteomes" id="UP001168524"/>
    </source>
</evidence>
<dbReference type="Pfam" id="PF24514">
    <property type="entry name" value="SpaA_4"/>
    <property type="match status" value="3"/>
</dbReference>
<feature type="domain" description="SpaA-like prealbumin fold" evidence="6">
    <location>
        <begin position="659"/>
        <end position="775"/>
    </location>
</feature>
<dbReference type="InterPro" id="IPR003644">
    <property type="entry name" value="Calx_beta"/>
</dbReference>
<comment type="caution">
    <text evidence="7">The sequence shown here is derived from an EMBL/GenBank/DDBJ whole genome shotgun (WGS) entry which is preliminary data.</text>
</comment>
<evidence type="ECO:0000259" key="5">
    <source>
        <dbReference type="Pfam" id="PF03160"/>
    </source>
</evidence>
<keyword evidence="8" id="KW-1185">Reference proteome</keyword>
<evidence type="ECO:0008006" key="9">
    <source>
        <dbReference type="Google" id="ProtNLM"/>
    </source>
</evidence>